<protein>
    <recommendedName>
        <fullName evidence="4">Lipopolysaccharide biosynthesis protein</fullName>
    </recommendedName>
</protein>
<sequence length="83" mass="9261">MATGSVTITRSAVLSTEKVEVRQPVNFVLNTVIGIVFGLMGTIFLVFFMNYIIDRIKTMEDVEKRLGVRVLGAIPKQDNKDSK</sequence>
<gene>
    <name evidence="2" type="ORF">J0B03_04290</name>
</gene>
<keyword evidence="1" id="KW-0472">Membrane</keyword>
<keyword evidence="1" id="KW-0812">Transmembrane</keyword>
<accession>A0A974XJ17</accession>
<evidence type="ECO:0008006" key="4">
    <source>
        <dbReference type="Google" id="ProtNLM"/>
    </source>
</evidence>
<dbReference type="AlphaFoldDB" id="A0A974XJ17"/>
<reference evidence="2" key="1">
    <citation type="submission" date="2021-03" db="EMBL/GenBank/DDBJ databases">
        <title>Alkalibacter marinus sp. nov., isolated from tidal flat sediment.</title>
        <authorList>
            <person name="Namirimu T."/>
            <person name="Yang J.-A."/>
            <person name="Yang S.-H."/>
            <person name="Kim Y.-J."/>
            <person name="Kwon K.K."/>
        </authorList>
    </citation>
    <scope>NUCLEOTIDE SEQUENCE</scope>
    <source>
        <strain evidence="2">ES005</strain>
    </source>
</reference>
<dbReference type="RefSeq" id="WP_207300625.1">
    <property type="nucleotide sequence ID" value="NZ_CP071444.1"/>
</dbReference>
<dbReference type="Proteomes" id="UP000663499">
    <property type="component" value="Chromosome"/>
</dbReference>
<feature type="transmembrane region" description="Helical" evidence="1">
    <location>
        <begin position="27"/>
        <end position="49"/>
    </location>
</feature>
<organism evidence="2 3">
    <name type="scientific">Alkalibacter rhizosphaerae</name>
    <dbReference type="NCBI Taxonomy" id="2815577"/>
    <lineage>
        <taxon>Bacteria</taxon>
        <taxon>Bacillati</taxon>
        <taxon>Bacillota</taxon>
        <taxon>Clostridia</taxon>
        <taxon>Eubacteriales</taxon>
        <taxon>Eubacteriaceae</taxon>
        <taxon>Alkalibacter</taxon>
    </lineage>
</organism>
<dbReference type="KEGG" id="alka:J0B03_04290"/>
<proteinExistence type="predicted"/>
<evidence type="ECO:0000256" key="1">
    <source>
        <dbReference type="SAM" id="Phobius"/>
    </source>
</evidence>
<keyword evidence="1" id="KW-1133">Transmembrane helix</keyword>
<keyword evidence="3" id="KW-1185">Reference proteome</keyword>
<name>A0A974XJ17_9FIRM</name>
<dbReference type="EMBL" id="CP071444">
    <property type="protein sequence ID" value="QSX09288.1"/>
    <property type="molecule type" value="Genomic_DNA"/>
</dbReference>
<evidence type="ECO:0000313" key="2">
    <source>
        <dbReference type="EMBL" id="QSX09288.1"/>
    </source>
</evidence>
<evidence type="ECO:0000313" key="3">
    <source>
        <dbReference type="Proteomes" id="UP000663499"/>
    </source>
</evidence>